<gene>
    <name evidence="1" type="ORF">RPERSI_LOCUS18968</name>
</gene>
<feature type="non-terminal residue" evidence="1">
    <location>
        <position position="1"/>
    </location>
</feature>
<reference evidence="1" key="1">
    <citation type="submission" date="2021-06" db="EMBL/GenBank/DDBJ databases">
        <authorList>
            <person name="Kallberg Y."/>
            <person name="Tangrot J."/>
            <person name="Rosling A."/>
        </authorList>
    </citation>
    <scope>NUCLEOTIDE SEQUENCE</scope>
    <source>
        <strain evidence="1">MA461A</strain>
    </source>
</reference>
<dbReference type="Proteomes" id="UP000789920">
    <property type="component" value="Unassembled WGS sequence"/>
</dbReference>
<proteinExistence type="predicted"/>
<accession>A0ACA9RFR1</accession>
<evidence type="ECO:0000313" key="1">
    <source>
        <dbReference type="EMBL" id="CAG8789981.1"/>
    </source>
</evidence>
<organism evidence="1 2">
    <name type="scientific">Racocetra persica</name>
    <dbReference type="NCBI Taxonomy" id="160502"/>
    <lineage>
        <taxon>Eukaryota</taxon>
        <taxon>Fungi</taxon>
        <taxon>Fungi incertae sedis</taxon>
        <taxon>Mucoromycota</taxon>
        <taxon>Glomeromycotina</taxon>
        <taxon>Glomeromycetes</taxon>
        <taxon>Diversisporales</taxon>
        <taxon>Gigasporaceae</taxon>
        <taxon>Racocetra</taxon>
    </lineage>
</organism>
<dbReference type="EMBL" id="CAJVQC010051137">
    <property type="protein sequence ID" value="CAG8789981.1"/>
    <property type="molecule type" value="Genomic_DNA"/>
</dbReference>
<comment type="caution">
    <text evidence="1">The sequence shown here is derived from an EMBL/GenBank/DDBJ whole genome shotgun (WGS) entry which is preliminary data.</text>
</comment>
<sequence>EKTLFEKLSLKFTLPLACTHNISIGHLRIILALRNPNKCP</sequence>
<name>A0ACA9RFR1_9GLOM</name>
<keyword evidence="2" id="KW-1185">Reference proteome</keyword>
<evidence type="ECO:0000313" key="2">
    <source>
        <dbReference type="Proteomes" id="UP000789920"/>
    </source>
</evidence>
<protein>
    <submittedName>
        <fullName evidence="1">34481_t:CDS:1</fullName>
    </submittedName>
</protein>